<feature type="repeat" description="ANK" evidence="3">
    <location>
        <begin position="423"/>
        <end position="455"/>
    </location>
</feature>
<evidence type="ECO:0000313" key="5">
    <source>
        <dbReference type="Proteomes" id="UP001160390"/>
    </source>
</evidence>
<gene>
    <name evidence="4" type="ORF">CCHLO57077_00004746</name>
</gene>
<dbReference type="GO" id="GO:0005634">
    <property type="term" value="C:nucleus"/>
    <property type="evidence" value="ECO:0007669"/>
    <property type="project" value="TreeGrafter"/>
</dbReference>
<dbReference type="PANTHER" id="PTHR24201:SF16">
    <property type="entry name" value="ANKYRIN-1-LIKE-RELATED"/>
    <property type="match status" value="1"/>
</dbReference>
<dbReference type="SMART" id="SM00248">
    <property type="entry name" value="ANK"/>
    <property type="match status" value="5"/>
</dbReference>
<dbReference type="InterPro" id="IPR050776">
    <property type="entry name" value="Ank_Repeat/CDKN_Inhibitor"/>
</dbReference>
<evidence type="ECO:0000256" key="1">
    <source>
        <dbReference type="ARBA" id="ARBA00022737"/>
    </source>
</evidence>
<dbReference type="PRINTS" id="PR01415">
    <property type="entry name" value="ANKYRIN"/>
</dbReference>
<feature type="repeat" description="ANK" evidence="3">
    <location>
        <begin position="263"/>
        <end position="295"/>
    </location>
</feature>
<dbReference type="SUPFAM" id="SSF48403">
    <property type="entry name" value="Ankyrin repeat"/>
    <property type="match status" value="1"/>
</dbReference>
<reference evidence="4" key="1">
    <citation type="submission" date="2023-01" db="EMBL/GenBank/DDBJ databases">
        <authorList>
            <person name="Piombo E."/>
        </authorList>
    </citation>
    <scope>NUCLEOTIDE SEQUENCE</scope>
</reference>
<organism evidence="4 5">
    <name type="scientific">Clonostachys chloroleuca</name>
    <dbReference type="NCBI Taxonomy" id="1926264"/>
    <lineage>
        <taxon>Eukaryota</taxon>
        <taxon>Fungi</taxon>
        <taxon>Dikarya</taxon>
        <taxon>Ascomycota</taxon>
        <taxon>Pezizomycotina</taxon>
        <taxon>Sordariomycetes</taxon>
        <taxon>Hypocreomycetidae</taxon>
        <taxon>Hypocreales</taxon>
        <taxon>Bionectriaceae</taxon>
        <taxon>Clonostachys</taxon>
    </lineage>
</organism>
<dbReference type="PROSITE" id="PS50297">
    <property type="entry name" value="ANK_REP_REGION"/>
    <property type="match status" value="5"/>
</dbReference>
<dbReference type="Gene3D" id="1.25.40.20">
    <property type="entry name" value="Ankyrin repeat-containing domain"/>
    <property type="match status" value="2"/>
</dbReference>
<dbReference type="Pfam" id="PF00023">
    <property type="entry name" value="Ank"/>
    <property type="match status" value="1"/>
</dbReference>
<evidence type="ECO:0000313" key="4">
    <source>
        <dbReference type="EMBL" id="CAI6084051.1"/>
    </source>
</evidence>
<feature type="repeat" description="ANK" evidence="3">
    <location>
        <begin position="296"/>
        <end position="328"/>
    </location>
</feature>
<comment type="caution">
    <text evidence="4">The sequence shown here is derived from an EMBL/GenBank/DDBJ whole genome shotgun (WGS) entry which is preliminary data.</text>
</comment>
<dbReference type="PROSITE" id="PS50088">
    <property type="entry name" value="ANK_REPEAT"/>
    <property type="match status" value="5"/>
</dbReference>
<proteinExistence type="predicted"/>
<evidence type="ECO:0008006" key="6">
    <source>
        <dbReference type="Google" id="ProtNLM"/>
    </source>
</evidence>
<feature type="repeat" description="ANK" evidence="3">
    <location>
        <begin position="386"/>
        <end position="422"/>
    </location>
</feature>
<feature type="repeat" description="ANK" evidence="3">
    <location>
        <begin position="329"/>
        <end position="361"/>
    </location>
</feature>
<dbReference type="InterPro" id="IPR002110">
    <property type="entry name" value="Ankyrin_rpt"/>
</dbReference>
<keyword evidence="5" id="KW-1185">Reference proteome</keyword>
<keyword evidence="2 3" id="KW-0040">ANK repeat</keyword>
<evidence type="ECO:0000256" key="3">
    <source>
        <dbReference type="PROSITE-ProRule" id="PRU00023"/>
    </source>
</evidence>
<evidence type="ECO:0000256" key="2">
    <source>
        <dbReference type="ARBA" id="ARBA00023043"/>
    </source>
</evidence>
<protein>
    <recommendedName>
        <fullName evidence="6">Ankyrin repeat protein</fullName>
    </recommendedName>
</protein>
<accession>A0AA35LX33</accession>
<name>A0AA35LX33_9HYPO</name>
<dbReference type="Pfam" id="PF12796">
    <property type="entry name" value="Ank_2"/>
    <property type="match status" value="2"/>
</dbReference>
<dbReference type="PANTHER" id="PTHR24201">
    <property type="entry name" value="ANK_REP_REGION DOMAIN-CONTAINING PROTEIN"/>
    <property type="match status" value="1"/>
</dbReference>
<dbReference type="EMBL" id="CABFNP030000754">
    <property type="protein sequence ID" value="CAI6084051.1"/>
    <property type="molecule type" value="Genomic_DNA"/>
</dbReference>
<dbReference type="InterPro" id="IPR036770">
    <property type="entry name" value="Ankyrin_rpt-contain_sf"/>
</dbReference>
<dbReference type="AlphaFoldDB" id="A0AA35LX33"/>
<keyword evidence="1" id="KW-0677">Repeat</keyword>
<dbReference type="Proteomes" id="UP001160390">
    <property type="component" value="Unassembled WGS sequence"/>
</dbReference>
<sequence length="455" mass="51908">MFEELKKATILTKRDLITCVHNLPKTVEEEYNLILDRSKDIEKTKKILHIIVAAQRAMSLQEMAVALDITNRIKIFNRTGTFDHTKNFNRSMQKESSRTSEKHVDCLSLSKTRREFLVKPLSSAPVDDNQPWYHSLCPMDSNRILAEICIWYLLLVDFQKIYMAPDFEQANGQYPLLHYASSNWVVHFKQIRMKRCDRLISSALKLCSPFQKGNPIWFKIYWKENQQKKGRRVPPSGFDALMMASYFGLERVVEELLAVKYGNGITPLSIALSYGYPEIAGQLIKKGAKIEAKDNYQRTPLALAARWGYRNITQLLLEKGANIKARDKNQRTPLAIATAWGYGDIIQLLLEKGADIEARDEDQRTPLAIATLLLENGADIEARDKDQMTPLALATAYGYIGQNTDTIQLLLEKGADVKARDKDQMTPLEVATAFGHRDMIQLLLEKGIETERPSR</sequence>